<dbReference type="RefSeq" id="WP_307464967.1">
    <property type="nucleotide sequence ID" value="NZ_JAURUR010000002.1"/>
</dbReference>
<proteinExistence type="predicted"/>
<gene>
    <name evidence="1" type="ORF">QO006_001251</name>
</gene>
<organism evidence="1 2">
    <name type="scientific">Deinococcus enclensis</name>
    <dbReference type="NCBI Taxonomy" id="1049582"/>
    <lineage>
        <taxon>Bacteria</taxon>
        <taxon>Thermotogati</taxon>
        <taxon>Deinococcota</taxon>
        <taxon>Deinococci</taxon>
        <taxon>Deinococcales</taxon>
        <taxon>Deinococcaceae</taxon>
        <taxon>Deinococcus</taxon>
    </lineage>
</organism>
<keyword evidence="2" id="KW-1185">Reference proteome</keyword>
<protein>
    <submittedName>
        <fullName evidence="1">Uncharacterized protein</fullName>
    </submittedName>
</protein>
<comment type="caution">
    <text evidence="1">The sequence shown here is derived from an EMBL/GenBank/DDBJ whole genome shotgun (WGS) entry which is preliminary data.</text>
</comment>
<evidence type="ECO:0000313" key="2">
    <source>
        <dbReference type="Proteomes" id="UP001232163"/>
    </source>
</evidence>
<evidence type="ECO:0000313" key="1">
    <source>
        <dbReference type="EMBL" id="MDP9763834.1"/>
    </source>
</evidence>
<sequence length="373" mass="37595">MGVKLDFEAVNALPNPLQPGTIYFVDNLDGTATMVVTDATGQIAGRQVVGLMTSGALARTGAVQSGAVKTGTAFFQKFTPTRDITLTSVTIQGLSVLSGTARIRVSPNDGAGTTALADAAASSGSGGVTAPVNYTLTAGTPYIIGAYGASLSLTLSSGHAWDGLTQPDTALITSTPSSGGWTQLPADGTQMAFLFDVAAIPFRRVEFGNGMTGEVAAGVLTLDAADPLPAGQLSGMVLRATGPDPTQREWAYIAGGGRSITGTTGSLAVNAPGSLDLGNTHVPTHVSKVTTTAAADICLYYSAADRTTDSGRLVSTPNAAPSVPVIGQWRTSASVPSVAGEARGINSGTVYAALVNRSESAAALTLTLTLEDA</sequence>
<name>A0ABT9MB68_9DEIO</name>
<dbReference type="Proteomes" id="UP001232163">
    <property type="component" value="Unassembled WGS sequence"/>
</dbReference>
<dbReference type="EMBL" id="JAURUR010000002">
    <property type="protein sequence ID" value="MDP9763834.1"/>
    <property type="molecule type" value="Genomic_DNA"/>
</dbReference>
<accession>A0ABT9MB68</accession>
<reference evidence="1 2" key="1">
    <citation type="submission" date="2023-07" db="EMBL/GenBank/DDBJ databases">
        <title>Genomic Encyclopedia of Type Strains, Phase IV (KMG-IV): sequencing the most valuable type-strain genomes for metagenomic binning, comparative biology and taxonomic classification.</title>
        <authorList>
            <person name="Goeker M."/>
        </authorList>
    </citation>
    <scope>NUCLEOTIDE SEQUENCE [LARGE SCALE GENOMIC DNA]</scope>
    <source>
        <strain evidence="1 2">NIO-1023</strain>
    </source>
</reference>